<dbReference type="PANTHER" id="PTHR11365">
    <property type="entry name" value="5-OXOPROLINASE RELATED"/>
    <property type="match status" value="1"/>
</dbReference>
<dbReference type="InterPro" id="IPR045079">
    <property type="entry name" value="Oxoprolinase-like"/>
</dbReference>
<name>A0A1W6ZSH3_9HYPH</name>
<dbReference type="GO" id="GO:0005829">
    <property type="term" value="C:cytosol"/>
    <property type="evidence" value="ECO:0007669"/>
    <property type="project" value="TreeGrafter"/>
</dbReference>
<evidence type="ECO:0000313" key="2">
    <source>
        <dbReference type="Proteomes" id="UP000194137"/>
    </source>
</evidence>
<keyword evidence="2" id="KW-1185">Reference proteome</keyword>
<dbReference type="OrthoDB" id="9814788at2"/>
<dbReference type="PANTHER" id="PTHR11365:SF23">
    <property type="entry name" value="HYPOTHETICAL 5-OXOPROLINASE (EUROFUNG)-RELATED"/>
    <property type="match status" value="1"/>
</dbReference>
<sequence length="706" mass="74440">MRRLSSPVDQAADDITTNEAVAGWDIAIDVGGTFVDFVAKPPKGEDRWRTAKRLRDSADTAESIATSLLSFLREEGIAPHHIARLRHGTTIATNALLELREPPVALVTTAGFADVLTLGRQNRRDINQPFPQPPVPPDICPEELRFELPERVDSRGNIVVPLHSAALEQLADQIAARLGSQEMPAIAICLLFAPLNPTHELAVASALRARWPNAHLSLSHQVDPRLREFERSLATVLDAYIRPTVSGYLRSLDQSLARQSLPAPWIMRSVGGLAPSAKCAAAPSTLAMSGPAAAAQAIRENVVRNALATRPAIGLDIGGTTADICLVAEGAVLTSNELTLGRLDVRVPSADVTSVAVGGGSILQMVGGLLRVGPHSAGSSPGPACFGRGGHTPTLTDASLLAGLLPAKLGANLMLDRQLALDAMVGGLGINRQDAPAVAFGAVKVAEAMMAEAVRRKALSRGIDPRDAVLVAAGGGGALHAAEIADRVGCRTVIVPRASGVLAAGGLMHVGLCEQTERPIDMPLEQTSISVLAELAAEDTASLRQTLMQWSGGHCAATVHHELDICYQGQGHSLTIAFVSESDDATTLTARFDALHERVRGHAFETKRRILALRSIATLSFGDEAGLQFDATRNGTLHHPAQQRLVATDPPASCPIWERASLPIGARLSGPALIDAIDTTVWLPPDWTCEILPNAALLLTATDPAP</sequence>
<reference evidence="1 2" key="1">
    <citation type="submission" date="2017-05" db="EMBL/GenBank/DDBJ databases">
        <title>Full genome sequence of Pseudorhodoplanes sinuspersici.</title>
        <authorList>
            <person name="Dastgheib S.M.M."/>
            <person name="Shavandi M."/>
            <person name="Tirandaz H."/>
        </authorList>
    </citation>
    <scope>NUCLEOTIDE SEQUENCE [LARGE SCALE GENOMIC DNA]</scope>
    <source>
        <strain evidence="1 2">RIPI110</strain>
    </source>
</reference>
<protein>
    <submittedName>
        <fullName evidence="1">Uncharacterized protein</fullName>
    </submittedName>
</protein>
<organism evidence="1 2">
    <name type="scientific">Pseudorhodoplanes sinuspersici</name>
    <dbReference type="NCBI Taxonomy" id="1235591"/>
    <lineage>
        <taxon>Bacteria</taxon>
        <taxon>Pseudomonadati</taxon>
        <taxon>Pseudomonadota</taxon>
        <taxon>Alphaproteobacteria</taxon>
        <taxon>Hyphomicrobiales</taxon>
        <taxon>Pseudorhodoplanes</taxon>
    </lineage>
</organism>
<dbReference type="InterPro" id="IPR002821">
    <property type="entry name" value="Hydantoinase_A"/>
</dbReference>
<dbReference type="Pfam" id="PF05378">
    <property type="entry name" value="Hydant_A_N"/>
    <property type="match status" value="1"/>
</dbReference>
<dbReference type="KEGG" id="psin:CAK95_11790"/>
<evidence type="ECO:0000313" key="1">
    <source>
        <dbReference type="EMBL" id="ARP99694.1"/>
    </source>
</evidence>
<dbReference type="GO" id="GO:0017168">
    <property type="term" value="F:5-oxoprolinase (ATP-hydrolyzing) activity"/>
    <property type="evidence" value="ECO:0007669"/>
    <property type="project" value="TreeGrafter"/>
</dbReference>
<dbReference type="InterPro" id="IPR008040">
    <property type="entry name" value="Hydant_A_N"/>
</dbReference>
<dbReference type="STRING" id="1235591.CAK95_11790"/>
<dbReference type="EMBL" id="CP021112">
    <property type="protein sequence ID" value="ARP99694.1"/>
    <property type="molecule type" value="Genomic_DNA"/>
</dbReference>
<dbReference type="RefSeq" id="WP_086088101.1">
    <property type="nucleotide sequence ID" value="NZ_CP021112.1"/>
</dbReference>
<accession>A0A1W6ZSH3</accession>
<dbReference type="Proteomes" id="UP000194137">
    <property type="component" value="Chromosome"/>
</dbReference>
<dbReference type="Pfam" id="PF01968">
    <property type="entry name" value="Hydantoinase_A"/>
    <property type="match status" value="1"/>
</dbReference>
<proteinExistence type="predicted"/>
<dbReference type="GO" id="GO:0006749">
    <property type="term" value="P:glutathione metabolic process"/>
    <property type="evidence" value="ECO:0007669"/>
    <property type="project" value="TreeGrafter"/>
</dbReference>
<gene>
    <name evidence="1" type="ORF">CAK95_11790</name>
</gene>
<dbReference type="AlphaFoldDB" id="A0A1W6ZSH3"/>